<comment type="similarity">
    <text evidence="1">Belongs to the bacterial ribosomal protein bL21 family.</text>
</comment>
<dbReference type="OrthoDB" id="5994at2759"/>
<feature type="chain" id="PRO_5001645481" description="Large ribosomal subunit protein bL21m" evidence="5">
    <location>
        <begin position="21"/>
        <end position="213"/>
    </location>
</feature>
<evidence type="ECO:0000256" key="2">
    <source>
        <dbReference type="ARBA" id="ARBA00022980"/>
    </source>
</evidence>
<dbReference type="PANTHER" id="PTHR21349:SF0">
    <property type="entry name" value="LARGE RIBOSOMAL SUBUNIT PROTEIN BL21M"/>
    <property type="match status" value="1"/>
</dbReference>
<evidence type="ECO:0000256" key="4">
    <source>
        <dbReference type="ARBA" id="ARBA00044129"/>
    </source>
</evidence>
<evidence type="ECO:0000256" key="5">
    <source>
        <dbReference type="SAM" id="SignalP"/>
    </source>
</evidence>
<dbReference type="Proteomes" id="UP000027135">
    <property type="component" value="Unassembled WGS sequence"/>
</dbReference>
<dbReference type="FunCoup" id="A0A067RS94">
    <property type="interactions" value="457"/>
</dbReference>
<gene>
    <name evidence="6" type="ORF">L798_12813</name>
</gene>
<keyword evidence="7" id="KW-1185">Reference proteome</keyword>
<dbReference type="EMBL" id="KK852498">
    <property type="protein sequence ID" value="KDR22679.1"/>
    <property type="molecule type" value="Genomic_DNA"/>
</dbReference>
<dbReference type="NCBIfam" id="TIGR00061">
    <property type="entry name" value="L21"/>
    <property type="match status" value="1"/>
</dbReference>
<dbReference type="GO" id="GO:0006412">
    <property type="term" value="P:translation"/>
    <property type="evidence" value="ECO:0007669"/>
    <property type="project" value="InterPro"/>
</dbReference>
<reference evidence="6 7" key="1">
    <citation type="journal article" date="2014" name="Nat. Commun.">
        <title>Molecular traces of alternative social organization in a termite genome.</title>
        <authorList>
            <person name="Terrapon N."/>
            <person name="Li C."/>
            <person name="Robertson H.M."/>
            <person name="Ji L."/>
            <person name="Meng X."/>
            <person name="Booth W."/>
            <person name="Chen Z."/>
            <person name="Childers C.P."/>
            <person name="Glastad K.M."/>
            <person name="Gokhale K."/>
            <person name="Gowin J."/>
            <person name="Gronenberg W."/>
            <person name="Hermansen R.A."/>
            <person name="Hu H."/>
            <person name="Hunt B.G."/>
            <person name="Huylmans A.K."/>
            <person name="Khalil S.M."/>
            <person name="Mitchell R.D."/>
            <person name="Munoz-Torres M.C."/>
            <person name="Mustard J.A."/>
            <person name="Pan H."/>
            <person name="Reese J.T."/>
            <person name="Scharf M.E."/>
            <person name="Sun F."/>
            <person name="Vogel H."/>
            <person name="Xiao J."/>
            <person name="Yang W."/>
            <person name="Yang Z."/>
            <person name="Yang Z."/>
            <person name="Zhou J."/>
            <person name="Zhu J."/>
            <person name="Brent C.S."/>
            <person name="Elsik C.G."/>
            <person name="Goodisman M.A."/>
            <person name="Liberles D.A."/>
            <person name="Roe R.M."/>
            <person name="Vargo E.L."/>
            <person name="Vilcinskas A."/>
            <person name="Wang J."/>
            <person name="Bornberg-Bauer E."/>
            <person name="Korb J."/>
            <person name="Zhang G."/>
            <person name="Liebig J."/>
        </authorList>
    </citation>
    <scope>NUCLEOTIDE SEQUENCE [LARGE SCALE GENOMIC DNA]</scope>
    <source>
        <tissue evidence="6">Whole organism</tissue>
    </source>
</reference>
<dbReference type="GO" id="GO:0003723">
    <property type="term" value="F:RNA binding"/>
    <property type="evidence" value="ECO:0007669"/>
    <property type="project" value="InterPro"/>
</dbReference>
<dbReference type="InterPro" id="IPR001787">
    <property type="entry name" value="Ribosomal_bL21"/>
</dbReference>
<dbReference type="STRING" id="136037.A0A067RS94"/>
<feature type="signal peptide" evidence="5">
    <location>
        <begin position="1"/>
        <end position="20"/>
    </location>
</feature>
<evidence type="ECO:0000313" key="7">
    <source>
        <dbReference type="Proteomes" id="UP000027135"/>
    </source>
</evidence>
<keyword evidence="3" id="KW-0687">Ribonucleoprotein</keyword>
<evidence type="ECO:0000256" key="3">
    <source>
        <dbReference type="ARBA" id="ARBA00023274"/>
    </source>
</evidence>
<dbReference type="InterPro" id="IPR028909">
    <property type="entry name" value="bL21-like"/>
</dbReference>
<organism evidence="6 7">
    <name type="scientific">Zootermopsis nevadensis</name>
    <name type="common">Dampwood termite</name>
    <dbReference type="NCBI Taxonomy" id="136037"/>
    <lineage>
        <taxon>Eukaryota</taxon>
        <taxon>Metazoa</taxon>
        <taxon>Ecdysozoa</taxon>
        <taxon>Arthropoda</taxon>
        <taxon>Hexapoda</taxon>
        <taxon>Insecta</taxon>
        <taxon>Pterygota</taxon>
        <taxon>Neoptera</taxon>
        <taxon>Polyneoptera</taxon>
        <taxon>Dictyoptera</taxon>
        <taxon>Blattodea</taxon>
        <taxon>Blattoidea</taxon>
        <taxon>Termitoidae</taxon>
        <taxon>Termopsidae</taxon>
        <taxon>Zootermopsis</taxon>
    </lineage>
</organism>
<evidence type="ECO:0000313" key="6">
    <source>
        <dbReference type="EMBL" id="KDR22679.1"/>
    </source>
</evidence>
<name>A0A067RS94_ZOONE</name>
<dbReference type="eggNOG" id="KOG1686">
    <property type="taxonomic scope" value="Eukaryota"/>
</dbReference>
<dbReference type="InParanoid" id="A0A067RS94"/>
<dbReference type="Pfam" id="PF00829">
    <property type="entry name" value="Ribosomal_L21p"/>
    <property type="match status" value="1"/>
</dbReference>
<protein>
    <recommendedName>
        <fullName evidence="4">Large ribosomal subunit protein bL21m</fullName>
    </recommendedName>
</protein>
<keyword evidence="2 6" id="KW-0689">Ribosomal protein</keyword>
<keyword evidence="5" id="KW-0732">Signal</keyword>
<dbReference type="OMA" id="ADMPVDI"/>
<accession>A0A067RS94</accession>
<dbReference type="GO" id="GO:0005762">
    <property type="term" value="C:mitochondrial large ribosomal subunit"/>
    <property type="evidence" value="ECO:0007669"/>
    <property type="project" value="TreeGrafter"/>
</dbReference>
<dbReference type="SUPFAM" id="SSF141091">
    <property type="entry name" value="L21p-like"/>
    <property type="match status" value="1"/>
</dbReference>
<evidence type="ECO:0000256" key="1">
    <source>
        <dbReference type="ARBA" id="ARBA00008563"/>
    </source>
</evidence>
<dbReference type="PANTHER" id="PTHR21349">
    <property type="entry name" value="50S RIBOSOMAL PROTEIN L21"/>
    <property type="match status" value="1"/>
</dbReference>
<dbReference type="InterPro" id="IPR036164">
    <property type="entry name" value="bL21-like_sf"/>
</dbReference>
<dbReference type="GO" id="GO:0003735">
    <property type="term" value="F:structural constituent of ribosome"/>
    <property type="evidence" value="ECO:0007669"/>
    <property type="project" value="InterPro"/>
</dbReference>
<dbReference type="AlphaFoldDB" id="A0A067RS94"/>
<proteinExistence type="inferred from homology"/>
<sequence length="213" mass="24193">MSVLNKFTGLLVSLNKLALSGCVNKHAYLRGYAVRRPLWSTTTTSHLHSVPETQKMILTSSETTEEEQKQSNEIISKVNKQLQQQSEGRLFAVVHICGKQFKVTTEDLIIIEGHWAPQIGDELKLEKVLLAGGTDFTLIGRPVLSSELVLVHATVIEKALSHIKTVFKKKRRKQFQRINFQRTPHTMLRINSIQIKPEINVKKDVEGLESRIF</sequence>